<feature type="domain" description="TLDc" evidence="1">
    <location>
        <begin position="279"/>
        <end position="447"/>
    </location>
</feature>
<dbReference type="Pfam" id="PF07534">
    <property type="entry name" value="TLD"/>
    <property type="match status" value="1"/>
</dbReference>
<gene>
    <name evidence="2" type="ORF">RCL2_000371600</name>
</gene>
<dbReference type="GO" id="GO:0005829">
    <property type="term" value="C:cytosol"/>
    <property type="evidence" value="ECO:0007669"/>
    <property type="project" value="TreeGrafter"/>
</dbReference>
<dbReference type="InterPro" id="IPR006571">
    <property type="entry name" value="TLDc_dom"/>
</dbReference>
<dbReference type="PANTHER" id="PTHR45774:SF9">
    <property type="entry name" value="LUTE, ISOFORM D"/>
    <property type="match status" value="1"/>
</dbReference>
<name>A0A8H3QE19_9GLOM</name>
<evidence type="ECO:0000313" key="2">
    <source>
        <dbReference type="EMBL" id="GES76308.1"/>
    </source>
</evidence>
<comment type="caution">
    <text evidence="2">The sequence shown here is derived from an EMBL/GenBank/DDBJ whole genome shotgun (WGS) entry which is preliminary data.</text>
</comment>
<dbReference type="OrthoDB" id="6482909at2759"/>
<proteinExistence type="predicted"/>
<protein>
    <submittedName>
        <fullName evidence="2">Carbohydrate-binding module family 13 protein</fullName>
    </submittedName>
</protein>
<dbReference type="InterPro" id="IPR000210">
    <property type="entry name" value="BTB/POZ_dom"/>
</dbReference>
<dbReference type="PANTHER" id="PTHR45774">
    <property type="entry name" value="BTB/POZ DOMAIN-CONTAINING"/>
    <property type="match status" value="1"/>
</dbReference>
<dbReference type="Gene3D" id="3.30.710.10">
    <property type="entry name" value="Potassium Channel Kv1.1, Chain A"/>
    <property type="match status" value="1"/>
</dbReference>
<dbReference type="Gene3D" id="1.25.40.420">
    <property type="match status" value="1"/>
</dbReference>
<accession>A0A8H3QE19</accession>
<dbReference type="EMBL" id="BLAL01000020">
    <property type="protein sequence ID" value="GES76308.1"/>
    <property type="molecule type" value="Genomic_DNA"/>
</dbReference>
<reference evidence="2" key="1">
    <citation type="submission" date="2019-10" db="EMBL/GenBank/DDBJ databases">
        <title>Conservation and host-specific expression of non-tandemly repeated heterogenous ribosome RNA gene in arbuscular mycorrhizal fungi.</title>
        <authorList>
            <person name="Maeda T."/>
            <person name="Kobayashi Y."/>
            <person name="Nakagawa T."/>
            <person name="Ezawa T."/>
            <person name="Yamaguchi K."/>
            <person name="Bino T."/>
            <person name="Nishimoto Y."/>
            <person name="Shigenobu S."/>
            <person name="Kawaguchi M."/>
        </authorList>
    </citation>
    <scope>NUCLEOTIDE SEQUENCE</scope>
    <source>
        <strain evidence="2">HR1</strain>
    </source>
</reference>
<dbReference type="PROSITE" id="PS51886">
    <property type="entry name" value="TLDC"/>
    <property type="match status" value="1"/>
</dbReference>
<sequence>MVDNKLLPKLSQNLLEILDDEEYYDITIEVGNDPDKNDETLVHIKLPNILPEIFNVILRYIYGGKLSLEEYDVLDIIKILVAANELNLQELFPYLETFLIENKTSWMEQNFDLVYRTSFENNSFLQLQKYCTDLIIKEPIKIFNSSNFSSISEKLFTSLIQNKGVQISEVQVWEHMIKWGIAQNPELPSKIESYSKNDFKTLKNTLQQCIPLIRFHDLTSKEFSEKVLPYKKVFPKELYKSLLKDFLNNDRKPIEQTDKLEQCVTNEVIGTNLKNVDSMIITFQHVELISKWIDGLEYMDKTNNSYEFKLIFRASRDGFNPKDFHIICDNQSRTVTTVTIIKVKDSDEILGGYNPIGWKSNNSFGITKSSFIFSFKNNNNILSRVINDKKAINNNPYNGPSFGTSDINLFIFFGFLRVRCVRNNYKKLIRENDKSSFVEDFEVFQIS</sequence>
<dbReference type="CDD" id="cd18186">
    <property type="entry name" value="BTB_POZ_ZBTB_KLHL-like"/>
    <property type="match status" value="1"/>
</dbReference>
<organism evidence="2 3">
    <name type="scientific">Rhizophagus clarus</name>
    <dbReference type="NCBI Taxonomy" id="94130"/>
    <lineage>
        <taxon>Eukaryota</taxon>
        <taxon>Fungi</taxon>
        <taxon>Fungi incertae sedis</taxon>
        <taxon>Mucoromycota</taxon>
        <taxon>Glomeromycotina</taxon>
        <taxon>Glomeromycetes</taxon>
        <taxon>Glomerales</taxon>
        <taxon>Glomeraceae</taxon>
        <taxon>Rhizophagus</taxon>
    </lineage>
</organism>
<dbReference type="AlphaFoldDB" id="A0A8H3QE19"/>
<dbReference type="InterPro" id="IPR011333">
    <property type="entry name" value="SKP1/BTB/POZ_sf"/>
</dbReference>
<evidence type="ECO:0000259" key="1">
    <source>
        <dbReference type="PROSITE" id="PS51886"/>
    </source>
</evidence>
<dbReference type="SUPFAM" id="SSF54695">
    <property type="entry name" value="POZ domain"/>
    <property type="match status" value="1"/>
</dbReference>
<dbReference type="Proteomes" id="UP000615446">
    <property type="component" value="Unassembled WGS sequence"/>
</dbReference>
<evidence type="ECO:0000313" key="3">
    <source>
        <dbReference type="Proteomes" id="UP000615446"/>
    </source>
</evidence>
<dbReference type="Pfam" id="PF00651">
    <property type="entry name" value="BTB"/>
    <property type="match status" value="1"/>
</dbReference>